<protein>
    <submittedName>
        <fullName evidence="2">Uncharacterized protein</fullName>
    </submittedName>
</protein>
<accession>A0A2Z7CRK2</accession>
<evidence type="ECO:0000313" key="3">
    <source>
        <dbReference type="Proteomes" id="UP000250235"/>
    </source>
</evidence>
<feature type="compositionally biased region" description="Pro residues" evidence="1">
    <location>
        <begin position="126"/>
        <end position="137"/>
    </location>
</feature>
<reference evidence="2 3" key="1">
    <citation type="journal article" date="2015" name="Proc. Natl. Acad. Sci. U.S.A.">
        <title>The resurrection genome of Boea hygrometrica: A blueprint for survival of dehydration.</title>
        <authorList>
            <person name="Xiao L."/>
            <person name="Yang G."/>
            <person name="Zhang L."/>
            <person name="Yang X."/>
            <person name="Zhao S."/>
            <person name="Ji Z."/>
            <person name="Zhou Q."/>
            <person name="Hu M."/>
            <person name="Wang Y."/>
            <person name="Chen M."/>
            <person name="Xu Y."/>
            <person name="Jin H."/>
            <person name="Xiao X."/>
            <person name="Hu G."/>
            <person name="Bao F."/>
            <person name="Hu Y."/>
            <person name="Wan P."/>
            <person name="Li L."/>
            <person name="Deng X."/>
            <person name="Kuang T."/>
            <person name="Xiang C."/>
            <person name="Zhu J.K."/>
            <person name="Oliver M.J."/>
            <person name="He Y."/>
        </authorList>
    </citation>
    <scope>NUCLEOTIDE SEQUENCE [LARGE SCALE GENOMIC DNA]</scope>
    <source>
        <strain evidence="3">cv. XS01</strain>
    </source>
</reference>
<name>A0A2Z7CRK2_9LAMI</name>
<keyword evidence="3" id="KW-1185">Reference proteome</keyword>
<dbReference type="EMBL" id="KQ992988">
    <property type="protein sequence ID" value="KZV49692.1"/>
    <property type="molecule type" value="Genomic_DNA"/>
</dbReference>
<proteinExistence type="predicted"/>
<sequence>MGKVGLRESFIWSSKDLESRFEEFTNLAKKRKRDPKFSGFESLHLSGFVQPFDVVAAFSSIRCEDVCGMLTPTDADLLSTHYISGDFVVSNEYAVTRCMSELMSRGLKVVCSQWHLSPTSRSPPRISSPPISPPLRSPTPISSPLRSPPLRTPIRPPHAGLSNLQSLEERLTGVEVQLTMMRQQQTNIMDVLKSLQSDMLIIKSIVEDKRAQSPVITTGGMTASAETTGRAEETDSPDGFVREVKWTGSSEVAGWTKVAQMVLLSPVREEESGSTESHLKLAPGSDQFHGEIGTLTVEQLRPPNPVHDRNLNSFVGIQLAVGPQRLRLRNHNFGLTHRIMVKHLATSPHDPLGITDSACKNQSVMHAEPLGSLGLNGAGDDPVDELIPTGGDDL</sequence>
<feature type="compositionally biased region" description="Pro residues" evidence="1">
    <location>
        <begin position="146"/>
        <end position="156"/>
    </location>
</feature>
<dbReference type="OrthoDB" id="1930729at2759"/>
<gene>
    <name evidence="2" type="ORF">F511_23649</name>
</gene>
<feature type="region of interest" description="Disordered" evidence="1">
    <location>
        <begin position="373"/>
        <end position="394"/>
    </location>
</feature>
<dbReference type="Proteomes" id="UP000250235">
    <property type="component" value="Unassembled WGS sequence"/>
</dbReference>
<dbReference type="AlphaFoldDB" id="A0A2Z7CRK2"/>
<organism evidence="2 3">
    <name type="scientific">Dorcoceras hygrometricum</name>
    <dbReference type="NCBI Taxonomy" id="472368"/>
    <lineage>
        <taxon>Eukaryota</taxon>
        <taxon>Viridiplantae</taxon>
        <taxon>Streptophyta</taxon>
        <taxon>Embryophyta</taxon>
        <taxon>Tracheophyta</taxon>
        <taxon>Spermatophyta</taxon>
        <taxon>Magnoliopsida</taxon>
        <taxon>eudicotyledons</taxon>
        <taxon>Gunneridae</taxon>
        <taxon>Pentapetalae</taxon>
        <taxon>asterids</taxon>
        <taxon>lamiids</taxon>
        <taxon>Lamiales</taxon>
        <taxon>Gesneriaceae</taxon>
        <taxon>Didymocarpoideae</taxon>
        <taxon>Trichosporeae</taxon>
        <taxon>Loxocarpinae</taxon>
        <taxon>Dorcoceras</taxon>
    </lineage>
</organism>
<evidence type="ECO:0000256" key="1">
    <source>
        <dbReference type="SAM" id="MobiDB-lite"/>
    </source>
</evidence>
<evidence type="ECO:0000313" key="2">
    <source>
        <dbReference type="EMBL" id="KZV49692.1"/>
    </source>
</evidence>
<feature type="region of interest" description="Disordered" evidence="1">
    <location>
        <begin position="117"/>
        <end position="164"/>
    </location>
</feature>